<protein>
    <submittedName>
        <fullName evidence="2">Uncharacterized protein</fullName>
    </submittedName>
</protein>
<feature type="region of interest" description="Disordered" evidence="1">
    <location>
        <begin position="148"/>
        <end position="176"/>
    </location>
</feature>
<organism evidence="2">
    <name type="scientific">uncultured Caudovirales phage</name>
    <dbReference type="NCBI Taxonomy" id="2100421"/>
    <lineage>
        <taxon>Viruses</taxon>
        <taxon>Duplodnaviria</taxon>
        <taxon>Heunggongvirae</taxon>
        <taxon>Uroviricota</taxon>
        <taxon>Caudoviricetes</taxon>
        <taxon>Peduoviridae</taxon>
        <taxon>Maltschvirus</taxon>
        <taxon>Maltschvirus maltsch</taxon>
    </lineage>
</organism>
<gene>
    <name evidence="2" type="ORF">UFOVP221_46</name>
</gene>
<evidence type="ECO:0000313" key="2">
    <source>
        <dbReference type="EMBL" id="CAB5219258.1"/>
    </source>
</evidence>
<dbReference type="EMBL" id="LR798267">
    <property type="protein sequence ID" value="CAB5219258.1"/>
    <property type="molecule type" value="Genomic_DNA"/>
</dbReference>
<evidence type="ECO:0000256" key="1">
    <source>
        <dbReference type="SAM" id="MobiDB-lite"/>
    </source>
</evidence>
<sequence>MNSLDISNLGNTINHTIDTGFNNAFPAATGFAAGLQGKTRQGAPGHVPEGMQSGFGGQEGYTAGRAINQGVGGAISSAGKAFGNIGNSIGRVVGAASNAMGHLNPTQFAGAGMAMLNRQPSMGGAGRGAGRGAGMLPMPGNLGSFGQKPAMGGARPAMPTSPKMNRAKSFGSGNLG</sequence>
<name>A0A6J7WQZ7_9CAUD</name>
<proteinExistence type="predicted"/>
<accession>A0A6J7WQZ7</accession>
<reference evidence="2" key="1">
    <citation type="submission" date="2020-05" db="EMBL/GenBank/DDBJ databases">
        <authorList>
            <person name="Chiriac C."/>
            <person name="Salcher M."/>
            <person name="Ghai R."/>
            <person name="Kavagutti S V."/>
        </authorList>
    </citation>
    <scope>NUCLEOTIDE SEQUENCE</scope>
</reference>